<dbReference type="InterPro" id="IPR002109">
    <property type="entry name" value="Glutaredoxin"/>
</dbReference>
<name>A0A1B1PAD5_9CAUD</name>
<feature type="domain" description="Glutaredoxin" evidence="1">
    <location>
        <begin position="6"/>
        <end position="65"/>
    </location>
</feature>
<dbReference type="RefSeq" id="YP_009292355.1">
    <property type="nucleotide sequence ID" value="NC_031121.1"/>
</dbReference>
<reference evidence="2 3" key="1">
    <citation type="submission" date="2016-05" db="EMBL/GenBank/DDBJ databases">
        <authorList>
            <person name="Lavstsen T."/>
            <person name="Jespersen J.S."/>
        </authorList>
    </citation>
    <scope>NUCLEOTIDE SEQUENCE [LARGE SCALE GENOMIC DNA]</scope>
</reference>
<evidence type="ECO:0000313" key="3">
    <source>
        <dbReference type="Proteomes" id="UP000201440"/>
    </source>
</evidence>
<dbReference type="Gene3D" id="3.40.30.10">
    <property type="entry name" value="Glutaredoxin"/>
    <property type="match status" value="1"/>
</dbReference>
<dbReference type="Pfam" id="PF00462">
    <property type="entry name" value="Glutaredoxin"/>
    <property type="match status" value="1"/>
</dbReference>
<evidence type="ECO:0000313" key="2">
    <source>
        <dbReference type="EMBL" id="ANT41118.1"/>
    </source>
</evidence>
<protein>
    <submittedName>
        <fullName evidence="2">Glutaredoxin</fullName>
    </submittedName>
</protein>
<dbReference type="Proteomes" id="UP000201440">
    <property type="component" value="Segment"/>
</dbReference>
<dbReference type="SUPFAM" id="SSF52833">
    <property type="entry name" value="Thioredoxin-like"/>
    <property type="match status" value="1"/>
</dbReference>
<dbReference type="InterPro" id="IPR036249">
    <property type="entry name" value="Thioredoxin-like_sf"/>
</dbReference>
<evidence type="ECO:0000259" key="1">
    <source>
        <dbReference type="Pfam" id="PF00462"/>
    </source>
</evidence>
<dbReference type="EMBL" id="KX349899">
    <property type="protein sequence ID" value="ANT41118.1"/>
    <property type="molecule type" value="Genomic_DNA"/>
</dbReference>
<dbReference type="GeneID" id="29068869"/>
<organism evidence="2 3">
    <name type="scientific">Bacillus phage Aurora</name>
    <dbReference type="NCBI Taxonomy" id="1874000"/>
    <lineage>
        <taxon>Viruses</taxon>
        <taxon>Duplodnaviria</taxon>
        <taxon>Heunggongvirae</taxon>
        <taxon>Uroviricota</taxon>
        <taxon>Caudoviricetes</taxon>
        <taxon>Salasmaviridae</taxon>
        <taxon>Northropvirinae</taxon>
        <taxon>Claudivirus</taxon>
        <taxon>Claudivirus aurora</taxon>
    </lineage>
</organism>
<accession>A0A1B1PAD5</accession>
<dbReference type="KEGG" id="vg:29068869"/>
<sequence length="95" mass="11131">MNKMNIIMYTKNNCPNCMRAEFMFSACPTPVNIEKRNVDENEEHYEFLTKIMRSNTLPTFLVPDTHGSYEENGKMYEGYHGFEENLGRLQELLGL</sequence>
<proteinExistence type="predicted"/>
<keyword evidence="3" id="KW-1185">Reference proteome</keyword>
<dbReference type="PROSITE" id="PS51354">
    <property type="entry name" value="GLUTAREDOXIN_2"/>
    <property type="match status" value="1"/>
</dbReference>
<gene>
    <name evidence="2" type="ORF">AURORA_4</name>
</gene>
<dbReference type="OrthoDB" id="25134at10239"/>